<evidence type="ECO:0000256" key="2">
    <source>
        <dbReference type="SAM" id="MobiDB-lite"/>
    </source>
</evidence>
<keyword evidence="4" id="KW-1185">Reference proteome</keyword>
<dbReference type="EMBL" id="JAAKZZ010000332">
    <property type="protein sequence ID" value="NGO71651.1"/>
    <property type="molecule type" value="Genomic_DNA"/>
</dbReference>
<feature type="compositionally biased region" description="Low complexity" evidence="2">
    <location>
        <begin position="107"/>
        <end position="133"/>
    </location>
</feature>
<keyword evidence="1" id="KW-0175">Coiled coil</keyword>
<feature type="region of interest" description="Disordered" evidence="2">
    <location>
        <begin position="101"/>
        <end position="133"/>
    </location>
</feature>
<name>A0A6G4X4R0_9ACTN</name>
<dbReference type="AlphaFoldDB" id="A0A6G4X4R0"/>
<evidence type="ECO:0000313" key="3">
    <source>
        <dbReference type="EMBL" id="NGO71651.1"/>
    </source>
</evidence>
<dbReference type="Proteomes" id="UP000477722">
    <property type="component" value="Unassembled WGS sequence"/>
</dbReference>
<gene>
    <name evidence="3" type="ORF">G5C65_25525</name>
</gene>
<proteinExistence type="predicted"/>
<accession>A0A6G4X4R0</accession>
<comment type="caution">
    <text evidence="3">The sequence shown here is derived from an EMBL/GenBank/DDBJ whole genome shotgun (WGS) entry which is preliminary data.</text>
</comment>
<sequence length="133" mass="14627">MRRRLVEQQRQLEEFRALARRAEECAARASEAERRLAEQRAACAEQRAELLALRSFKANREKMSDLSAHPAWASGGSAPEHTLQLRLPLERRFESGDVLRAGVSPLARGAPPARDASRRAPGPRGAPPDGAVP</sequence>
<reference evidence="3 4" key="1">
    <citation type="submission" date="2020-02" db="EMBL/GenBank/DDBJ databases">
        <title>Whole-genome analyses of novel actinobacteria.</title>
        <authorList>
            <person name="Sahin N."/>
            <person name="Tatar D."/>
        </authorList>
    </citation>
    <scope>NUCLEOTIDE SEQUENCE [LARGE SCALE GENOMIC DNA]</scope>
    <source>
        <strain evidence="3 4">SB3404</strain>
    </source>
</reference>
<protein>
    <submittedName>
        <fullName evidence="3">Uncharacterized protein</fullName>
    </submittedName>
</protein>
<feature type="coiled-coil region" evidence="1">
    <location>
        <begin position="5"/>
        <end position="49"/>
    </location>
</feature>
<evidence type="ECO:0000256" key="1">
    <source>
        <dbReference type="SAM" id="Coils"/>
    </source>
</evidence>
<evidence type="ECO:0000313" key="4">
    <source>
        <dbReference type="Proteomes" id="UP000477722"/>
    </source>
</evidence>
<organism evidence="3 4">
    <name type="scientific">Streptomyces boncukensis</name>
    <dbReference type="NCBI Taxonomy" id="2711219"/>
    <lineage>
        <taxon>Bacteria</taxon>
        <taxon>Bacillati</taxon>
        <taxon>Actinomycetota</taxon>
        <taxon>Actinomycetes</taxon>
        <taxon>Kitasatosporales</taxon>
        <taxon>Streptomycetaceae</taxon>
        <taxon>Streptomyces</taxon>
    </lineage>
</organism>
<dbReference type="RefSeq" id="WP_165301282.1">
    <property type="nucleotide sequence ID" value="NZ_JAAKZZ010000332.1"/>
</dbReference>